<organism evidence="1 2">
    <name type="scientific">Streptomyces sp. 900116325</name>
    <dbReference type="NCBI Taxonomy" id="3154295"/>
    <lineage>
        <taxon>Bacteria</taxon>
        <taxon>Bacillati</taxon>
        <taxon>Actinomycetota</taxon>
        <taxon>Actinomycetes</taxon>
        <taxon>Kitasatosporales</taxon>
        <taxon>Streptomycetaceae</taxon>
        <taxon>Streptomyces</taxon>
    </lineage>
</organism>
<comment type="caution">
    <text evidence="1">The sequence shown here is derived from an EMBL/GenBank/DDBJ whole genome shotgun (WGS) entry which is preliminary data.</text>
</comment>
<protein>
    <submittedName>
        <fullName evidence="1">Uncharacterized protein</fullName>
    </submittedName>
</protein>
<name>A0ABV2UI48_9ACTN</name>
<gene>
    <name evidence="1" type="ORF">ABZV61_33160</name>
</gene>
<sequence>MSSLAQQGGDHVGGGTPVADPVAAAAGAIAVGVDAFKMRLARKARRAAAGG</sequence>
<reference evidence="1 2" key="1">
    <citation type="submission" date="2024-06" db="EMBL/GenBank/DDBJ databases">
        <title>The Natural Products Discovery Center: Release of the First 8490 Sequenced Strains for Exploring Actinobacteria Biosynthetic Diversity.</title>
        <authorList>
            <person name="Kalkreuter E."/>
            <person name="Kautsar S.A."/>
            <person name="Yang D."/>
            <person name="Bader C.D."/>
            <person name="Teijaro C.N."/>
            <person name="Fluegel L."/>
            <person name="Davis C.M."/>
            <person name="Simpson J.R."/>
            <person name="Lauterbach L."/>
            <person name="Steele A.D."/>
            <person name="Gui C."/>
            <person name="Meng S."/>
            <person name="Li G."/>
            <person name="Viehrig K."/>
            <person name="Ye F."/>
            <person name="Su P."/>
            <person name="Kiefer A.F."/>
            <person name="Nichols A."/>
            <person name="Cepeda A.J."/>
            <person name="Yan W."/>
            <person name="Fan B."/>
            <person name="Jiang Y."/>
            <person name="Adhikari A."/>
            <person name="Zheng C.-J."/>
            <person name="Schuster L."/>
            <person name="Cowan T.M."/>
            <person name="Smanski M.J."/>
            <person name="Chevrette M.G."/>
            <person name="De Carvalho L.P.S."/>
            <person name="Shen B."/>
        </authorList>
    </citation>
    <scope>NUCLEOTIDE SEQUENCE [LARGE SCALE GENOMIC DNA]</scope>
    <source>
        <strain evidence="1 2">NPDC005137</strain>
    </source>
</reference>
<dbReference type="RefSeq" id="WP_356712205.1">
    <property type="nucleotide sequence ID" value="NZ_JBEXIP010000039.1"/>
</dbReference>
<dbReference type="Proteomes" id="UP001550044">
    <property type="component" value="Unassembled WGS sequence"/>
</dbReference>
<dbReference type="EMBL" id="JBEXIP010000039">
    <property type="protein sequence ID" value="MET8437522.1"/>
    <property type="molecule type" value="Genomic_DNA"/>
</dbReference>
<accession>A0ABV2UI48</accession>
<proteinExistence type="predicted"/>
<evidence type="ECO:0000313" key="1">
    <source>
        <dbReference type="EMBL" id="MET8437522.1"/>
    </source>
</evidence>
<evidence type="ECO:0000313" key="2">
    <source>
        <dbReference type="Proteomes" id="UP001550044"/>
    </source>
</evidence>
<keyword evidence="2" id="KW-1185">Reference proteome</keyword>